<keyword evidence="1" id="KW-0051">Antiviral defense</keyword>
<dbReference type="KEGG" id="fng:JM64_00760"/>
<sequence>MENKNSENKKLEKLVVTMYAESQIHAGKGMDVGIVDLPIQRERTTGFPIIQGIKGSLRANLKFGEKTEKLIFGSDPSVSDESTPGQIAFSEAKILLFPVRHREKLFVWVTSPLVLIRFLREIGKEKLINEIKGLNINDSTALVIEEDQTEIMLEDFKFKAVKNGRLKEIAEIISKNVATVDYIKDKLKTDVVLVNDKIFSAIVETMTEIIPRIRIDKNTGTVATGALWYEEYLPQDTVMYFVARKTLYGNGKAQETGNEDIVRKLKDAVDNAVINIGGKETVGKGLVALKVVNGQ</sequence>
<dbReference type="OrthoDB" id="9789361at2"/>
<proteinExistence type="predicted"/>
<dbReference type="PANTHER" id="PTHR36700:SF1">
    <property type="entry name" value="CRISPR SYSTEM CMR SUBUNIT CMR4"/>
    <property type="match status" value="1"/>
</dbReference>
<protein>
    <submittedName>
        <fullName evidence="3">CRISPR-associated protein Cmr4</fullName>
    </submittedName>
    <submittedName>
        <fullName evidence="4">Type III-B CRISPR module RAMP protein Cmr4</fullName>
    </submittedName>
</protein>
<dbReference type="Proteomes" id="UP000077096">
    <property type="component" value="Chromosome"/>
</dbReference>
<evidence type="ECO:0000259" key="2">
    <source>
        <dbReference type="Pfam" id="PF03787"/>
    </source>
</evidence>
<dbReference type="GO" id="GO:0051607">
    <property type="term" value="P:defense response to virus"/>
    <property type="evidence" value="ECO:0007669"/>
    <property type="project" value="UniProtKB-KW"/>
</dbReference>
<dbReference type="AlphaFoldDB" id="A0A172T178"/>
<dbReference type="NCBIfam" id="TIGR02580">
    <property type="entry name" value="cas_RAMP_Cmr4"/>
    <property type="match status" value="1"/>
</dbReference>
<dbReference type="EMBL" id="CP011393">
    <property type="protein sequence ID" value="ANE40716.1"/>
    <property type="molecule type" value="Genomic_DNA"/>
</dbReference>
<dbReference type="InterPro" id="IPR005537">
    <property type="entry name" value="RAMP_III_fam"/>
</dbReference>
<organism evidence="3 5">
    <name type="scientific">Fervidobacterium pennivorans</name>
    <dbReference type="NCBI Taxonomy" id="93466"/>
    <lineage>
        <taxon>Bacteria</taxon>
        <taxon>Thermotogati</taxon>
        <taxon>Thermotogota</taxon>
        <taxon>Thermotogae</taxon>
        <taxon>Thermotogales</taxon>
        <taxon>Fervidobacteriaceae</taxon>
        <taxon>Fervidobacterium</taxon>
    </lineage>
</organism>
<name>A0A172T178_FERPE</name>
<dbReference type="PANTHER" id="PTHR36700">
    <property type="entry name" value="CRISPR SYSTEM CMR SUBUNIT CMR4"/>
    <property type="match status" value="1"/>
</dbReference>
<evidence type="ECO:0000313" key="4">
    <source>
        <dbReference type="EMBL" id="HGU41751.1"/>
    </source>
</evidence>
<dbReference type="InterPro" id="IPR013410">
    <property type="entry name" value="CRISPR-assoc_RAMP_Cmr4"/>
</dbReference>
<reference evidence="3 5" key="1">
    <citation type="submission" date="2014-08" db="EMBL/GenBank/DDBJ databases">
        <title>Fervidobacterium pennivorans DYC genome.</title>
        <authorList>
            <person name="Wushke S."/>
        </authorList>
    </citation>
    <scope>NUCLEOTIDE SEQUENCE [LARGE SCALE GENOMIC DNA]</scope>
    <source>
        <strain evidence="3 5">DYC</strain>
    </source>
</reference>
<gene>
    <name evidence="4" type="primary">cmr4</name>
    <name evidence="4" type="ORF">ENT72_02350</name>
    <name evidence="3" type="ORF">JM64_00760</name>
</gene>
<reference evidence="4" key="2">
    <citation type="journal article" date="2020" name="mSystems">
        <title>Genome- and Community-Level Interaction Insights into Carbon Utilization and Element Cycling Functions of Hydrothermarchaeota in Hydrothermal Sediment.</title>
        <authorList>
            <person name="Zhou Z."/>
            <person name="Liu Y."/>
            <person name="Xu W."/>
            <person name="Pan J."/>
            <person name="Luo Z.H."/>
            <person name="Li M."/>
        </authorList>
    </citation>
    <scope>NUCLEOTIDE SEQUENCE [LARGE SCALE GENOMIC DNA]</scope>
    <source>
        <strain evidence="4">SpSt-604</strain>
    </source>
</reference>
<evidence type="ECO:0000313" key="5">
    <source>
        <dbReference type="Proteomes" id="UP000077096"/>
    </source>
</evidence>
<dbReference type="PATRIC" id="fig|93466.3.peg.176"/>
<accession>A0A172T178</accession>
<evidence type="ECO:0000313" key="3">
    <source>
        <dbReference type="EMBL" id="ANE40716.1"/>
    </source>
</evidence>
<dbReference type="Pfam" id="PF03787">
    <property type="entry name" value="RAMPs"/>
    <property type="match status" value="1"/>
</dbReference>
<feature type="domain" description="CRISPR type III-associated protein" evidence="2">
    <location>
        <begin position="19"/>
        <end position="287"/>
    </location>
</feature>
<evidence type="ECO:0000256" key="1">
    <source>
        <dbReference type="ARBA" id="ARBA00023118"/>
    </source>
</evidence>
<dbReference type="EMBL" id="DSZT01000070">
    <property type="protein sequence ID" value="HGU41751.1"/>
    <property type="molecule type" value="Genomic_DNA"/>
</dbReference>